<protein>
    <submittedName>
        <fullName evidence="1">DNA-binding transcriptional regulator AlpA</fullName>
    </submittedName>
</protein>
<organism evidence="1 2">
    <name type="scientific">Wenyingzhuangia heitensis</name>
    <dbReference type="NCBI Taxonomy" id="1487859"/>
    <lineage>
        <taxon>Bacteria</taxon>
        <taxon>Pseudomonadati</taxon>
        <taxon>Bacteroidota</taxon>
        <taxon>Flavobacteriia</taxon>
        <taxon>Flavobacteriales</taxon>
        <taxon>Flavobacteriaceae</taxon>
        <taxon>Wenyingzhuangia</taxon>
    </lineage>
</organism>
<keyword evidence="2" id="KW-1185">Reference proteome</keyword>
<comment type="caution">
    <text evidence="1">The sequence shown here is derived from an EMBL/GenBank/DDBJ whole genome shotgun (WGS) entry which is preliminary data.</text>
</comment>
<accession>A0ABX0UCW7</accession>
<gene>
    <name evidence="1" type="ORF">FHR24_002123</name>
</gene>
<keyword evidence="1" id="KW-0238">DNA-binding</keyword>
<name>A0ABX0UCW7_9FLAO</name>
<dbReference type="GO" id="GO:0003677">
    <property type="term" value="F:DNA binding"/>
    <property type="evidence" value="ECO:0007669"/>
    <property type="project" value="UniProtKB-KW"/>
</dbReference>
<evidence type="ECO:0000313" key="1">
    <source>
        <dbReference type="EMBL" id="NIJ45655.1"/>
    </source>
</evidence>
<dbReference type="RefSeq" id="WP_167188134.1">
    <property type="nucleotide sequence ID" value="NZ_JAASQL010000002.1"/>
</dbReference>
<evidence type="ECO:0000313" key="2">
    <source>
        <dbReference type="Proteomes" id="UP000745859"/>
    </source>
</evidence>
<dbReference type="EMBL" id="JAASQL010000002">
    <property type="protein sequence ID" value="NIJ45655.1"/>
    <property type="molecule type" value="Genomic_DNA"/>
</dbReference>
<dbReference type="Proteomes" id="UP000745859">
    <property type="component" value="Unassembled WGS sequence"/>
</dbReference>
<reference evidence="1 2" key="1">
    <citation type="submission" date="2020-03" db="EMBL/GenBank/DDBJ databases">
        <title>Genomic Encyclopedia of Type Strains, Phase IV (KMG-IV): sequencing the most valuable type-strain genomes for metagenomic binning, comparative biology and taxonomic classification.</title>
        <authorList>
            <person name="Goeker M."/>
        </authorList>
    </citation>
    <scope>NUCLEOTIDE SEQUENCE [LARGE SCALE GENOMIC DNA]</scope>
    <source>
        <strain evidence="1 2">DSM 101599</strain>
    </source>
</reference>
<sequence>MNKKEFNLEHKIDRIEKLLLLSGTRILNLENACLITGFSKSKMYKLTSNQEESGIPAKRPTGGAILFDKKELEDWCLRSDYSDQSSKQKALDYVFNSKR</sequence>
<proteinExistence type="predicted"/>